<proteinExistence type="predicted"/>
<feature type="non-terminal residue" evidence="1">
    <location>
        <position position="1"/>
    </location>
</feature>
<dbReference type="EMBL" id="JACVVK020000787">
    <property type="protein sequence ID" value="KAK7446064.1"/>
    <property type="molecule type" value="Genomic_DNA"/>
</dbReference>
<keyword evidence="2" id="KW-1185">Reference proteome</keyword>
<dbReference type="InterPro" id="IPR036691">
    <property type="entry name" value="Endo/exonu/phosph_ase_sf"/>
</dbReference>
<dbReference type="Gene3D" id="3.60.10.10">
    <property type="entry name" value="Endonuclease/exonuclease/phosphatase"/>
    <property type="match status" value="1"/>
</dbReference>
<evidence type="ECO:0000313" key="1">
    <source>
        <dbReference type="EMBL" id="KAK7446064.1"/>
    </source>
</evidence>
<feature type="non-terminal residue" evidence="1">
    <location>
        <position position="111"/>
    </location>
</feature>
<organism evidence="1 2">
    <name type="scientific">Batillaria attramentaria</name>
    <dbReference type="NCBI Taxonomy" id="370345"/>
    <lineage>
        <taxon>Eukaryota</taxon>
        <taxon>Metazoa</taxon>
        <taxon>Spiralia</taxon>
        <taxon>Lophotrochozoa</taxon>
        <taxon>Mollusca</taxon>
        <taxon>Gastropoda</taxon>
        <taxon>Caenogastropoda</taxon>
        <taxon>Sorbeoconcha</taxon>
        <taxon>Cerithioidea</taxon>
        <taxon>Batillariidae</taxon>
        <taxon>Batillaria</taxon>
    </lineage>
</organism>
<dbReference type="AlphaFoldDB" id="A0ABD0J0P1"/>
<protein>
    <submittedName>
        <fullName evidence="1">Uncharacterized protein</fullName>
    </submittedName>
</protein>
<accession>A0ABD0J0P1</accession>
<reference evidence="1 2" key="1">
    <citation type="journal article" date="2023" name="Sci. Data">
        <title>Genome assembly of the Korean intertidal mud-creeper Batillaria attramentaria.</title>
        <authorList>
            <person name="Patra A.K."/>
            <person name="Ho P.T."/>
            <person name="Jun S."/>
            <person name="Lee S.J."/>
            <person name="Kim Y."/>
            <person name="Won Y.J."/>
        </authorList>
    </citation>
    <scope>NUCLEOTIDE SEQUENCE [LARGE SCALE GENOMIC DNA]</scope>
    <source>
        <strain evidence="1">Wonlab-2016</strain>
    </source>
</reference>
<sequence>LTHEPLYRSSDKLTVVYFNSQSCRTKTDEIRDLVADERIHIAFITESWLVEHDHKAIFCDLVTAKPMRAKRAVTSRDLNKINVDRFKTDVKDSVSRMCNISSECSLLTDYN</sequence>
<dbReference type="Proteomes" id="UP001519460">
    <property type="component" value="Unassembled WGS sequence"/>
</dbReference>
<gene>
    <name evidence="1" type="ORF">BaRGS_00040297</name>
</gene>
<name>A0ABD0J0P1_9CAEN</name>
<evidence type="ECO:0000313" key="2">
    <source>
        <dbReference type="Proteomes" id="UP001519460"/>
    </source>
</evidence>
<comment type="caution">
    <text evidence="1">The sequence shown here is derived from an EMBL/GenBank/DDBJ whole genome shotgun (WGS) entry which is preliminary data.</text>
</comment>